<gene>
    <name evidence="1" type="ORF">SAMN05216490_2135</name>
</gene>
<dbReference type="OrthoDB" id="962891at2"/>
<name>A0A1H1WCR1_MUCMA</name>
<protein>
    <submittedName>
        <fullName evidence="1">Uncharacterized protein</fullName>
    </submittedName>
</protein>
<dbReference type="STRING" id="652787.SAMN05216490_2135"/>
<dbReference type="EMBL" id="LT629740">
    <property type="protein sequence ID" value="SDS93909.1"/>
    <property type="molecule type" value="Genomic_DNA"/>
</dbReference>
<proteinExistence type="predicted"/>
<organism evidence="1 2">
    <name type="scientific">Mucilaginibacter mallensis</name>
    <dbReference type="NCBI Taxonomy" id="652787"/>
    <lineage>
        <taxon>Bacteria</taxon>
        <taxon>Pseudomonadati</taxon>
        <taxon>Bacteroidota</taxon>
        <taxon>Sphingobacteriia</taxon>
        <taxon>Sphingobacteriales</taxon>
        <taxon>Sphingobacteriaceae</taxon>
        <taxon>Mucilaginibacter</taxon>
    </lineage>
</organism>
<dbReference type="RefSeq" id="WP_091372135.1">
    <property type="nucleotide sequence ID" value="NZ_LT629740.1"/>
</dbReference>
<reference evidence="1 2" key="1">
    <citation type="submission" date="2016-10" db="EMBL/GenBank/DDBJ databases">
        <authorList>
            <person name="de Groot N.N."/>
        </authorList>
    </citation>
    <scope>NUCLEOTIDE SEQUENCE [LARGE SCALE GENOMIC DNA]</scope>
    <source>
        <strain evidence="1 2">MP1X4</strain>
    </source>
</reference>
<dbReference type="Proteomes" id="UP000199679">
    <property type="component" value="Chromosome I"/>
</dbReference>
<evidence type="ECO:0000313" key="2">
    <source>
        <dbReference type="Proteomes" id="UP000199679"/>
    </source>
</evidence>
<evidence type="ECO:0000313" key="1">
    <source>
        <dbReference type="EMBL" id="SDS93909.1"/>
    </source>
</evidence>
<dbReference type="AlphaFoldDB" id="A0A1H1WCR1"/>
<accession>A0A1H1WCR1</accession>
<sequence>MKQLLNFGTDFSLGAEPDNKKIRLVIYKKDLELVCRKTTLMEIKRFLDSTEEKLFKGRLQLLKDHDHILIKAKNEVAGITTRQALYNYLASVS</sequence>
<keyword evidence="2" id="KW-1185">Reference proteome</keyword>